<protein>
    <submittedName>
        <fullName evidence="5">Related to C.carbonum toxD protein</fullName>
    </submittedName>
</protein>
<dbReference type="InterPro" id="IPR013149">
    <property type="entry name" value="ADH-like_C"/>
</dbReference>
<name>A0A1L7W1B2_FUSPR</name>
<reference evidence="6" key="1">
    <citation type="journal article" date="2016" name="Genome Biol. Evol.">
        <title>Comparative 'omics' of the Fusarium fujikuroi species complex highlights differences in genetic potential and metabolite synthesis.</title>
        <authorList>
            <person name="Niehaus E.-M."/>
            <person name="Muensterkoetter M."/>
            <person name="Proctor R.H."/>
            <person name="Brown D.W."/>
            <person name="Sharon A."/>
            <person name="Idan Y."/>
            <person name="Oren-Young L."/>
            <person name="Sieber C.M."/>
            <person name="Novak O."/>
            <person name="Pencik A."/>
            <person name="Tarkowska D."/>
            <person name="Hromadova K."/>
            <person name="Freeman S."/>
            <person name="Maymon M."/>
            <person name="Elazar M."/>
            <person name="Youssef S.A."/>
            <person name="El-Shabrawy E.S.M."/>
            <person name="Shalaby A.B.A."/>
            <person name="Houterman P."/>
            <person name="Brock N.L."/>
            <person name="Burkhardt I."/>
            <person name="Tsavkelova E.A."/>
            <person name="Dickschat J.S."/>
            <person name="Galuszka P."/>
            <person name="Gueldener U."/>
            <person name="Tudzynski B."/>
        </authorList>
    </citation>
    <scope>NUCLEOTIDE SEQUENCE [LARGE SCALE GENOMIC DNA]</scope>
    <source>
        <strain evidence="6">ET1</strain>
    </source>
</reference>
<dbReference type="EMBL" id="FJOF01000010">
    <property type="protein sequence ID" value="CZR46443.1"/>
    <property type="molecule type" value="Genomic_DNA"/>
</dbReference>
<dbReference type="RefSeq" id="XP_031086977.1">
    <property type="nucleotide sequence ID" value="XM_031221416.1"/>
</dbReference>
<evidence type="ECO:0000259" key="4">
    <source>
        <dbReference type="SMART" id="SM00829"/>
    </source>
</evidence>
<comment type="similarity">
    <text evidence="1">Belongs to the zinc-containing alcohol dehydrogenase family.</text>
</comment>
<dbReference type="Gene3D" id="3.90.180.10">
    <property type="entry name" value="Medium-chain alcohol dehydrogenases, catalytic domain"/>
    <property type="match status" value="1"/>
</dbReference>
<dbReference type="Proteomes" id="UP000183971">
    <property type="component" value="Unassembled WGS sequence"/>
</dbReference>
<evidence type="ECO:0000256" key="2">
    <source>
        <dbReference type="ARBA" id="ARBA00022857"/>
    </source>
</evidence>
<proteinExistence type="inferred from homology"/>
<gene>
    <name evidence="5" type="ORF">FPRO_11892</name>
</gene>
<dbReference type="Gene3D" id="3.40.50.720">
    <property type="entry name" value="NAD(P)-binding Rossmann-like Domain"/>
    <property type="match status" value="1"/>
</dbReference>
<accession>A0A1L7W1B2</accession>
<evidence type="ECO:0000313" key="5">
    <source>
        <dbReference type="EMBL" id="CZR46443.1"/>
    </source>
</evidence>
<dbReference type="Pfam" id="PF08240">
    <property type="entry name" value="ADH_N"/>
    <property type="match status" value="1"/>
</dbReference>
<keyword evidence="6" id="KW-1185">Reference proteome</keyword>
<comment type="caution">
    <text evidence="5">The sequence shown here is derived from an EMBL/GenBank/DDBJ whole genome shotgun (WGS) entry which is preliminary data.</text>
</comment>
<dbReference type="Pfam" id="PF00107">
    <property type="entry name" value="ADH_zinc_N"/>
    <property type="match status" value="1"/>
</dbReference>
<dbReference type="InterPro" id="IPR036291">
    <property type="entry name" value="NAD(P)-bd_dom_sf"/>
</dbReference>
<dbReference type="PANTHER" id="PTHR45348">
    <property type="entry name" value="HYPOTHETICAL OXIDOREDUCTASE (EUROFUNG)"/>
    <property type="match status" value="1"/>
</dbReference>
<dbReference type="InterPro" id="IPR047122">
    <property type="entry name" value="Trans-enoyl_RdTase-like"/>
</dbReference>
<evidence type="ECO:0000256" key="3">
    <source>
        <dbReference type="ARBA" id="ARBA00023002"/>
    </source>
</evidence>
<sequence length="346" mass="36766">MQALVGAETGSYRLADNVEKPVLQPGSILCHVKAVALNPHDAKIVDYSNVPGALGGCDFAGVVVEIGNGVKRFKEGDRVFAVTFGMNASDKTAGAFTQYAVATEDLSCLIPEAMSFTEACSMGLAIATAGLALFQTPGLQLSMQGGNGEAVLVSGGATATGTMAIQFLRIAGYTPVVTCSPSNNALCESFGAEICFDYHSPSCGADIRVQTGNKLRHVLDCVVDISTMKMSYDAIGSSGGAYVALEAIPTNIKYTRRDIRANWLMAPSILGTPVNKKGAYGRPSMPEHRQFGTYLFALVEKWLQDGSIKHHPIEVREGGLRSIREGIDDLRRGNVHAKKLVYPLSA</sequence>
<dbReference type="SUPFAM" id="SSF50129">
    <property type="entry name" value="GroES-like"/>
    <property type="match status" value="1"/>
</dbReference>
<dbReference type="InterPro" id="IPR011032">
    <property type="entry name" value="GroES-like_sf"/>
</dbReference>
<dbReference type="AlphaFoldDB" id="A0A1L7W1B2"/>
<dbReference type="SUPFAM" id="SSF51735">
    <property type="entry name" value="NAD(P)-binding Rossmann-fold domains"/>
    <property type="match status" value="1"/>
</dbReference>
<dbReference type="CDD" id="cd08249">
    <property type="entry name" value="enoyl_reductase_like"/>
    <property type="match status" value="1"/>
</dbReference>
<keyword evidence="2" id="KW-0521">NADP</keyword>
<dbReference type="SMART" id="SM00829">
    <property type="entry name" value="PKS_ER"/>
    <property type="match status" value="1"/>
</dbReference>
<dbReference type="GeneID" id="42056759"/>
<dbReference type="InterPro" id="IPR013154">
    <property type="entry name" value="ADH-like_N"/>
</dbReference>
<organism evidence="5 6">
    <name type="scientific">Fusarium proliferatum (strain ET1)</name>
    <name type="common">Orchid endophyte fungus</name>
    <dbReference type="NCBI Taxonomy" id="1227346"/>
    <lineage>
        <taxon>Eukaryota</taxon>
        <taxon>Fungi</taxon>
        <taxon>Dikarya</taxon>
        <taxon>Ascomycota</taxon>
        <taxon>Pezizomycotina</taxon>
        <taxon>Sordariomycetes</taxon>
        <taxon>Hypocreomycetidae</taxon>
        <taxon>Hypocreales</taxon>
        <taxon>Nectriaceae</taxon>
        <taxon>Fusarium</taxon>
        <taxon>Fusarium fujikuroi species complex</taxon>
    </lineage>
</organism>
<dbReference type="GO" id="GO:0016651">
    <property type="term" value="F:oxidoreductase activity, acting on NAD(P)H"/>
    <property type="evidence" value="ECO:0007669"/>
    <property type="project" value="InterPro"/>
</dbReference>
<keyword evidence="3" id="KW-0560">Oxidoreductase</keyword>
<evidence type="ECO:0000313" key="6">
    <source>
        <dbReference type="Proteomes" id="UP000183971"/>
    </source>
</evidence>
<dbReference type="VEuPathDB" id="FungiDB:FPRO_11892"/>
<evidence type="ECO:0000256" key="1">
    <source>
        <dbReference type="ARBA" id="ARBA00008072"/>
    </source>
</evidence>
<dbReference type="InterPro" id="IPR020843">
    <property type="entry name" value="ER"/>
</dbReference>
<feature type="domain" description="Enoyl reductase (ER)" evidence="4">
    <location>
        <begin position="6"/>
        <end position="341"/>
    </location>
</feature>
<dbReference type="PANTHER" id="PTHR45348:SF6">
    <property type="entry name" value="TRANS-ENOYL REDUCTASE APDC"/>
    <property type="match status" value="1"/>
</dbReference>